<gene>
    <name evidence="2" type="ORF">ACFSJ0_17305</name>
</gene>
<dbReference type="EMBL" id="JBHUCM010000014">
    <property type="protein sequence ID" value="MFD1538818.1"/>
    <property type="molecule type" value="Genomic_DNA"/>
</dbReference>
<feature type="region of interest" description="Disordered" evidence="1">
    <location>
        <begin position="1"/>
        <end position="62"/>
    </location>
</feature>
<reference evidence="3" key="1">
    <citation type="journal article" date="2019" name="Int. J. Syst. Evol. Microbiol.">
        <title>The Global Catalogue of Microorganisms (GCM) 10K type strain sequencing project: providing services to taxonomists for standard genome sequencing and annotation.</title>
        <authorList>
            <consortium name="The Broad Institute Genomics Platform"/>
            <consortium name="The Broad Institute Genome Sequencing Center for Infectious Disease"/>
            <person name="Wu L."/>
            <person name="Ma J."/>
        </authorList>
    </citation>
    <scope>NUCLEOTIDE SEQUENCE [LARGE SCALE GENOMIC DNA]</scope>
    <source>
        <strain evidence="3">CGMCC 1.15399</strain>
    </source>
</reference>
<name>A0ABW4G8K9_9ACTN</name>
<accession>A0ABW4G8K9</accession>
<comment type="caution">
    <text evidence="2">The sequence shown here is derived from an EMBL/GenBank/DDBJ whole genome shotgun (WGS) entry which is preliminary data.</text>
</comment>
<dbReference type="Proteomes" id="UP001597097">
    <property type="component" value="Unassembled WGS sequence"/>
</dbReference>
<feature type="compositionally biased region" description="Basic and acidic residues" evidence="1">
    <location>
        <begin position="33"/>
        <end position="62"/>
    </location>
</feature>
<evidence type="ECO:0000313" key="3">
    <source>
        <dbReference type="Proteomes" id="UP001597097"/>
    </source>
</evidence>
<evidence type="ECO:0000256" key="1">
    <source>
        <dbReference type="SAM" id="MobiDB-lite"/>
    </source>
</evidence>
<keyword evidence="3" id="KW-1185">Reference proteome</keyword>
<proteinExistence type="predicted"/>
<protein>
    <recommendedName>
        <fullName evidence="4">FAD-binding domain-containing protein</fullName>
    </recommendedName>
</protein>
<dbReference type="RefSeq" id="WP_219530693.1">
    <property type="nucleotide sequence ID" value="NZ_JAHKRM010000009.1"/>
</dbReference>
<evidence type="ECO:0008006" key="4">
    <source>
        <dbReference type="Google" id="ProtNLM"/>
    </source>
</evidence>
<evidence type="ECO:0000313" key="2">
    <source>
        <dbReference type="EMBL" id="MFD1538818.1"/>
    </source>
</evidence>
<sequence length="62" mass="6603">MSFEQTPIIVAGAGPSGPRATATASRAGMEVTGPRERPDRPVPGRTEQGPRQDHDLKAARHE</sequence>
<organism evidence="2 3">
    <name type="scientific">Nonomuraea guangzhouensis</name>
    <dbReference type="NCBI Taxonomy" id="1291555"/>
    <lineage>
        <taxon>Bacteria</taxon>
        <taxon>Bacillati</taxon>
        <taxon>Actinomycetota</taxon>
        <taxon>Actinomycetes</taxon>
        <taxon>Streptosporangiales</taxon>
        <taxon>Streptosporangiaceae</taxon>
        <taxon>Nonomuraea</taxon>
    </lineage>
</organism>